<protein>
    <submittedName>
        <fullName evidence="2">Cell wall-associated protein</fullName>
    </submittedName>
</protein>
<dbReference type="Proteomes" id="UP000005257">
    <property type="component" value="Chromosome"/>
</dbReference>
<evidence type="ECO:0000256" key="1">
    <source>
        <dbReference type="SAM" id="MobiDB-lite"/>
    </source>
</evidence>
<feature type="region of interest" description="Disordered" evidence="1">
    <location>
        <begin position="106"/>
        <end position="126"/>
    </location>
</feature>
<sequence length="126" mass="13914">MKNLKIGIARYYNPDHGVFLSVDPDPGDEDDPVTQNGYTYGWKSSRSNSKKQIANLSPGQRVQTQQILKNAVKSATKGALFTGSKAVGGIGLIPDAAVFIDGDYKGYKKGYKDYKPKKTNSKKRRR</sequence>
<feature type="compositionally biased region" description="Basic residues" evidence="1">
    <location>
        <begin position="117"/>
        <end position="126"/>
    </location>
</feature>
<proteinExistence type="predicted"/>
<dbReference type="KEGG" id="btn:BTF1_03535"/>
<feature type="compositionally biased region" description="Basic and acidic residues" evidence="1">
    <location>
        <begin position="106"/>
        <end position="116"/>
    </location>
</feature>
<gene>
    <name evidence="2" type="ORF">BTF1_03535</name>
</gene>
<dbReference type="AlphaFoldDB" id="A0A9W3JLB1"/>
<evidence type="ECO:0000313" key="3">
    <source>
        <dbReference type="Proteomes" id="UP000005257"/>
    </source>
</evidence>
<feature type="region of interest" description="Disordered" evidence="1">
    <location>
        <begin position="24"/>
        <end position="50"/>
    </location>
</feature>
<name>A0A9W3JLB1_BACTU</name>
<reference evidence="2 3" key="1">
    <citation type="journal article" date="2013" name="Genome Announc.">
        <title>Complete Genome Sequence of Bacillus thuringiensis Serovar Israelensis Strain HD-789.</title>
        <authorList>
            <person name="Doggett N.A."/>
            <person name="Stubben C.J."/>
            <person name="Chertkov O."/>
            <person name="Bruce D.C."/>
            <person name="Detter J.C."/>
            <person name="Johnson S.L."/>
            <person name="Han C.S."/>
        </authorList>
    </citation>
    <scope>NUCLEOTIDE SEQUENCE [LARGE SCALE GENOMIC DNA]</scope>
    <source>
        <strain evidence="2 3">HD-789</strain>
    </source>
</reference>
<dbReference type="RefSeq" id="WP_002162888.1">
    <property type="nucleotide sequence ID" value="NC_018508.1"/>
</dbReference>
<evidence type="ECO:0000313" key="2">
    <source>
        <dbReference type="EMBL" id="AFQ24930.1"/>
    </source>
</evidence>
<dbReference type="EMBL" id="CP003763">
    <property type="protein sequence ID" value="AFQ24930.1"/>
    <property type="molecule type" value="Genomic_DNA"/>
</dbReference>
<organism evidence="2 3">
    <name type="scientific">Bacillus thuringiensis HD-789</name>
    <dbReference type="NCBI Taxonomy" id="1217737"/>
    <lineage>
        <taxon>Bacteria</taxon>
        <taxon>Bacillati</taxon>
        <taxon>Bacillota</taxon>
        <taxon>Bacilli</taxon>
        <taxon>Bacillales</taxon>
        <taxon>Bacillaceae</taxon>
        <taxon>Bacillus</taxon>
        <taxon>Bacillus cereus group</taxon>
    </lineage>
</organism>
<feature type="compositionally biased region" description="Polar residues" evidence="1">
    <location>
        <begin position="33"/>
        <end position="50"/>
    </location>
</feature>
<accession>A0A9W3JLB1</accession>